<dbReference type="Pfam" id="PF10324">
    <property type="entry name" value="7TM_GPCR_Srw"/>
    <property type="match status" value="1"/>
</dbReference>
<dbReference type="InterPro" id="IPR017452">
    <property type="entry name" value="GPCR_Rhodpsn_7TM"/>
</dbReference>
<evidence type="ECO:0000256" key="4">
    <source>
        <dbReference type="ARBA" id="ARBA00023136"/>
    </source>
</evidence>
<comment type="subcellular location">
    <subcellularLocation>
        <location evidence="1">Membrane</location>
    </subcellularLocation>
</comment>
<keyword evidence="2 5" id="KW-0812">Transmembrane</keyword>
<evidence type="ECO:0000256" key="1">
    <source>
        <dbReference type="ARBA" id="ARBA00004370"/>
    </source>
</evidence>
<dbReference type="InterPro" id="IPR019427">
    <property type="entry name" value="7TM_GPCR_serpentine_rcpt_Srw"/>
</dbReference>
<protein>
    <submittedName>
        <fullName evidence="8">G-protein coupled receptors family 1 profile domain-containing protein</fullName>
    </submittedName>
</protein>
<evidence type="ECO:0000256" key="5">
    <source>
        <dbReference type="SAM" id="Phobius"/>
    </source>
</evidence>
<feature type="domain" description="G-protein coupled receptors family 1 profile" evidence="6">
    <location>
        <begin position="1"/>
        <end position="254"/>
    </location>
</feature>
<sequence>MLPHSMANYSFFASSYTFRWLYFHCKSEIVALANWSLAAATGFVLAVCIDRLYGIKSPLYSCREWSAKKTTLVLVGICIVTAILTSHGHFAYHCYQFKLCNGTQIHATCISVAADKWYKNQTNPHSNLMRSYIRIGTIVNMLFVVIIPVFVLAALNIALVHALKQRGKELQLTSCDGIRRGSDGAVQRKQERKVAVTVCAIVCCFTLTHGPAAVMMVWNLATGFAPIKNPTLYGVGTAANSLVIVGKSSNFFLFCLSSSNFRQRLLQLIKRRAEVLSHNSTYFPKRASDTSTTLIRSPRRSLQLVSIEPIRTRASSYCAGSRTAGLRSTGLVTKIRSLDSGDL</sequence>
<dbReference type="WBParaSite" id="PSAMB.scaffold4335size14976.g24031.t1">
    <property type="protein sequence ID" value="PSAMB.scaffold4335size14976.g24031.t1"/>
    <property type="gene ID" value="PSAMB.scaffold4335size14976.g24031"/>
</dbReference>
<accession>A0A914WJC2</accession>
<dbReference type="CDD" id="cd14978">
    <property type="entry name" value="7tmA_FMRFamide_R-like"/>
    <property type="match status" value="1"/>
</dbReference>
<dbReference type="Proteomes" id="UP000887566">
    <property type="component" value="Unplaced"/>
</dbReference>
<dbReference type="SUPFAM" id="SSF81321">
    <property type="entry name" value="Family A G protein-coupled receptor-like"/>
    <property type="match status" value="1"/>
</dbReference>
<evidence type="ECO:0000259" key="6">
    <source>
        <dbReference type="PROSITE" id="PS50262"/>
    </source>
</evidence>
<dbReference type="PANTHER" id="PTHR46895">
    <property type="entry name" value="PROTEIN CBG20548-RELATED"/>
    <property type="match status" value="1"/>
</dbReference>
<dbReference type="GO" id="GO:0008528">
    <property type="term" value="F:G protein-coupled peptide receptor activity"/>
    <property type="evidence" value="ECO:0007669"/>
    <property type="project" value="InterPro"/>
</dbReference>
<dbReference type="Gene3D" id="1.20.1070.10">
    <property type="entry name" value="Rhodopsin 7-helix transmembrane proteins"/>
    <property type="match status" value="1"/>
</dbReference>
<evidence type="ECO:0000256" key="2">
    <source>
        <dbReference type="ARBA" id="ARBA00022692"/>
    </source>
</evidence>
<proteinExistence type="predicted"/>
<evidence type="ECO:0000256" key="3">
    <source>
        <dbReference type="ARBA" id="ARBA00022989"/>
    </source>
</evidence>
<dbReference type="PROSITE" id="PS50262">
    <property type="entry name" value="G_PROTEIN_RECEP_F1_2"/>
    <property type="match status" value="1"/>
</dbReference>
<organism evidence="7 8">
    <name type="scientific">Plectus sambesii</name>
    <dbReference type="NCBI Taxonomy" id="2011161"/>
    <lineage>
        <taxon>Eukaryota</taxon>
        <taxon>Metazoa</taxon>
        <taxon>Ecdysozoa</taxon>
        <taxon>Nematoda</taxon>
        <taxon>Chromadorea</taxon>
        <taxon>Plectida</taxon>
        <taxon>Plectina</taxon>
        <taxon>Plectoidea</taxon>
        <taxon>Plectidae</taxon>
        <taxon>Plectus</taxon>
    </lineage>
</organism>
<evidence type="ECO:0000313" key="7">
    <source>
        <dbReference type="Proteomes" id="UP000887566"/>
    </source>
</evidence>
<feature type="transmembrane region" description="Helical" evidence="5">
    <location>
        <begin position="70"/>
        <end position="92"/>
    </location>
</feature>
<feature type="transmembrane region" description="Helical" evidence="5">
    <location>
        <begin position="238"/>
        <end position="261"/>
    </location>
</feature>
<dbReference type="AlphaFoldDB" id="A0A914WJC2"/>
<feature type="transmembrane region" description="Helical" evidence="5">
    <location>
        <begin position="29"/>
        <end position="49"/>
    </location>
</feature>
<keyword evidence="7" id="KW-1185">Reference proteome</keyword>
<feature type="transmembrane region" description="Helical" evidence="5">
    <location>
        <begin position="194"/>
        <end position="218"/>
    </location>
</feature>
<name>A0A914WJC2_9BILA</name>
<evidence type="ECO:0000313" key="8">
    <source>
        <dbReference type="WBParaSite" id="PSAMB.scaffold4335size14976.g24031.t1"/>
    </source>
</evidence>
<reference evidence="8" key="1">
    <citation type="submission" date="2022-11" db="UniProtKB">
        <authorList>
            <consortium name="WormBaseParasite"/>
        </authorList>
    </citation>
    <scope>IDENTIFICATION</scope>
</reference>
<dbReference type="GO" id="GO:0016020">
    <property type="term" value="C:membrane"/>
    <property type="evidence" value="ECO:0007669"/>
    <property type="project" value="UniProtKB-SubCell"/>
</dbReference>
<feature type="transmembrane region" description="Helical" evidence="5">
    <location>
        <begin position="132"/>
        <end position="159"/>
    </location>
</feature>
<keyword evidence="4 5" id="KW-0472">Membrane</keyword>
<keyword evidence="3 5" id="KW-1133">Transmembrane helix</keyword>